<proteinExistence type="predicted"/>
<dbReference type="PATRIC" id="fig|80878.5.peg.215"/>
<sequence>MSGEKDQVRLQKLMAPDLRPETYVYCTFQDHCLPVDFSPICTFRESEGLTAIVERSQAVRAKVPYIFEAKLITLTVHSSLEAIGFLAMISTTLAKAGIPCNAVAAFHHDHLFIPVSRADDAFLLLEALSQSSAPAVI</sequence>
<reference evidence="2 3" key="1">
    <citation type="submission" date="2014-12" db="EMBL/GenBank/DDBJ databases">
        <title>Isolation of bacteria from lake water.</title>
        <authorList>
            <person name="Sheng K.-Y."/>
            <person name="Chin P.-S."/>
            <person name="Chan K.-G."/>
            <person name="Tan G.S."/>
        </authorList>
    </citation>
    <scope>NUCLEOTIDE SEQUENCE [LARGE SCALE GENOMIC DNA]</scope>
    <source>
        <strain evidence="2 3">KY4</strain>
    </source>
</reference>
<dbReference type="InterPro" id="IPR045865">
    <property type="entry name" value="ACT-like_dom_sf"/>
</dbReference>
<dbReference type="Proteomes" id="UP000032566">
    <property type="component" value="Unassembled WGS sequence"/>
</dbReference>
<dbReference type="OrthoDB" id="517867at2"/>
<dbReference type="EMBL" id="JXYQ01000115">
    <property type="protein sequence ID" value="KJA08794.1"/>
    <property type="molecule type" value="Genomic_DNA"/>
</dbReference>
<gene>
    <name evidence="2" type="ORF">RP29_20055</name>
</gene>
<keyword evidence="3" id="KW-1185">Reference proteome</keyword>
<dbReference type="STRING" id="80878.RP29_20055"/>
<feature type="domain" description="DUF2241" evidence="1">
    <location>
        <begin position="2"/>
        <end position="69"/>
    </location>
</feature>
<comment type="caution">
    <text evidence="2">The sequence shown here is derived from an EMBL/GenBank/DDBJ whole genome shotgun (WGS) entry which is preliminary data.</text>
</comment>
<evidence type="ECO:0000313" key="2">
    <source>
        <dbReference type="EMBL" id="KJA08794.1"/>
    </source>
</evidence>
<organism evidence="2 3">
    <name type="scientific">Acidovorax temperans</name>
    <dbReference type="NCBI Taxonomy" id="80878"/>
    <lineage>
        <taxon>Bacteria</taxon>
        <taxon>Pseudomonadati</taxon>
        <taxon>Pseudomonadota</taxon>
        <taxon>Betaproteobacteria</taxon>
        <taxon>Burkholderiales</taxon>
        <taxon>Comamonadaceae</taxon>
        <taxon>Acidovorax</taxon>
    </lineage>
</organism>
<dbReference type="Pfam" id="PF10000">
    <property type="entry name" value="ACT_3"/>
    <property type="match status" value="1"/>
</dbReference>
<dbReference type="PANTHER" id="PTHR39199:SF1">
    <property type="entry name" value="BLR5128 PROTEIN"/>
    <property type="match status" value="1"/>
</dbReference>
<accession>A0A0D7K474</accession>
<evidence type="ECO:0000313" key="3">
    <source>
        <dbReference type="Proteomes" id="UP000032566"/>
    </source>
</evidence>
<protein>
    <submittedName>
        <fullName evidence="2">Ribonuclease H</fullName>
    </submittedName>
</protein>
<name>A0A0D7K474_9BURK</name>
<dbReference type="RefSeq" id="WP_044403135.1">
    <property type="nucleotide sequence ID" value="NZ_JXYQ01000115.1"/>
</dbReference>
<dbReference type="PANTHER" id="PTHR39199">
    <property type="entry name" value="BLR5128 PROTEIN"/>
    <property type="match status" value="1"/>
</dbReference>
<dbReference type="InterPro" id="IPR018717">
    <property type="entry name" value="DUF2241"/>
</dbReference>
<dbReference type="AlphaFoldDB" id="A0A0D7K474"/>
<dbReference type="SUPFAM" id="SSF55021">
    <property type="entry name" value="ACT-like"/>
    <property type="match status" value="2"/>
</dbReference>
<dbReference type="Gene3D" id="3.30.2130.10">
    <property type="entry name" value="VC0802-like"/>
    <property type="match status" value="1"/>
</dbReference>
<evidence type="ECO:0000259" key="1">
    <source>
        <dbReference type="Pfam" id="PF10000"/>
    </source>
</evidence>